<reference evidence="1 2" key="1">
    <citation type="journal article" date="2018" name="Appl. Microbiol. Biotechnol.">
        <title>Co-cultivation of the strictly anaerobic methanogen Methanosarcina barkeri with aerobic methanotrophs in an oxygen-limited membrane bioreactor.</title>
        <authorList>
            <person name="In 't Zandt M.H."/>
            <person name="van den Bosch T.J.M."/>
            <person name="Rijkers R."/>
            <person name="van Kessel M.A.H.J."/>
            <person name="Jetten M.S.M."/>
            <person name="Welte C.U."/>
        </authorList>
    </citation>
    <scope>NUCLEOTIDE SEQUENCE [LARGE SCALE GENOMIC DNA]</scope>
    <source>
        <strain evidence="1 2">DSM 17706</strain>
    </source>
</reference>
<dbReference type="EMBL" id="PUIV01000005">
    <property type="protein sequence ID" value="PWB94858.1"/>
    <property type="molecule type" value="Genomic_DNA"/>
</dbReference>
<gene>
    <name evidence="1" type="ORF">C5689_05255</name>
</gene>
<evidence type="ECO:0000313" key="2">
    <source>
        <dbReference type="Proteomes" id="UP000245137"/>
    </source>
</evidence>
<accession>A0A2U1STA6</accession>
<dbReference type="Proteomes" id="UP000245137">
    <property type="component" value="Unassembled WGS sequence"/>
</dbReference>
<protein>
    <submittedName>
        <fullName evidence="1">Uncharacterized protein</fullName>
    </submittedName>
</protein>
<evidence type="ECO:0000313" key="1">
    <source>
        <dbReference type="EMBL" id="PWB94858.1"/>
    </source>
</evidence>
<name>A0A2U1STA6_METSR</name>
<proteinExistence type="predicted"/>
<sequence>MSFVGRPWRGRKNPRRASRIGHFVEAAGRPAGRVAARPFESAANCIFLLDFANAGRRLAPPAGRFESLRAGE</sequence>
<keyword evidence="2" id="KW-1185">Reference proteome</keyword>
<comment type="caution">
    <text evidence="1">The sequence shown here is derived from an EMBL/GenBank/DDBJ whole genome shotgun (WGS) entry which is preliminary data.</text>
</comment>
<organism evidence="1 2">
    <name type="scientific">Methylosinus sporium</name>
    <dbReference type="NCBI Taxonomy" id="428"/>
    <lineage>
        <taxon>Bacteria</taxon>
        <taxon>Pseudomonadati</taxon>
        <taxon>Pseudomonadota</taxon>
        <taxon>Alphaproteobacteria</taxon>
        <taxon>Hyphomicrobiales</taxon>
        <taxon>Methylocystaceae</taxon>
        <taxon>Methylosinus</taxon>
    </lineage>
</organism>
<dbReference type="AlphaFoldDB" id="A0A2U1STA6"/>